<keyword evidence="4" id="KW-1003">Cell membrane</keyword>
<evidence type="ECO:0000256" key="7">
    <source>
        <dbReference type="ARBA" id="ARBA00022989"/>
    </source>
</evidence>
<dbReference type="RefSeq" id="WP_107492403.1">
    <property type="nucleotide sequence ID" value="NZ_PZKC01000003.1"/>
</dbReference>
<dbReference type="InterPro" id="IPR005254">
    <property type="entry name" value="Heme_biosyn_assoc_TPR_pro"/>
</dbReference>
<organism evidence="12 13">
    <name type="scientific">Pseudothauera lacus</name>
    <dbReference type="NCBI Taxonomy" id="2136175"/>
    <lineage>
        <taxon>Bacteria</taxon>
        <taxon>Pseudomonadati</taxon>
        <taxon>Pseudomonadota</taxon>
        <taxon>Betaproteobacteria</taxon>
        <taxon>Rhodocyclales</taxon>
        <taxon>Zoogloeaceae</taxon>
        <taxon>Pseudothauera</taxon>
    </lineage>
</organism>
<feature type="transmembrane region" description="Helical" evidence="10">
    <location>
        <begin position="38"/>
        <end position="59"/>
    </location>
</feature>
<dbReference type="GO" id="GO:0006779">
    <property type="term" value="P:porphyrin-containing compound biosynthetic process"/>
    <property type="evidence" value="ECO:0007669"/>
    <property type="project" value="UniProtKB-KW"/>
</dbReference>
<sequence>MRALIWLIGIFALAAGLATVASVNTGYVLVVVPPYRVQVSLNLVIIGLVVVFVLGYLVVRLIRRTLALPGVVGAFRERRRRDRAGRALRDALRTLFEGRYAQTLKFAEKAFDNGESPAMAALVAARAAHALRDETRYRIWIARVADAGEEARPARLMSEAELAVEDRDYESAAAHLETLRQLGHRHIAALRLSLRVASALQRWEEVLRLARQLFKHKALSDEQVAPVLRRAHVERLRQLAGDGKALADYWKAIPAAEMKDRRMVERAVPLLVAGGQGTLARRKLEKLLEEEWDSALARLYALCGEDDAVACLAKAEGWLQQHPRDAGLLLALGRLCLQAQLWGKAQSYLEASLNIEGAVETHLALAGLLEQLGRADEAQDHYRAAVKVSGAPSAAAPLATVA</sequence>
<keyword evidence="7 10" id="KW-1133">Transmembrane helix</keyword>
<evidence type="ECO:0000313" key="13">
    <source>
        <dbReference type="Proteomes" id="UP000241193"/>
    </source>
</evidence>
<dbReference type="InterPro" id="IPR010817">
    <property type="entry name" value="HemY_N"/>
</dbReference>
<keyword evidence="6 10" id="KW-0812">Transmembrane</keyword>
<reference evidence="12 13" key="2">
    <citation type="submission" date="2018-04" db="EMBL/GenBank/DDBJ databases">
        <title>Thauera lacus sp. nov., isolated from an saline lake in Inner Mongolia, China.</title>
        <authorList>
            <person name="Liang Q.-Y."/>
        </authorList>
    </citation>
    <scope>NUCLEOTIDE SEQUENCE [LARGE SCALE GENOMIC DNA]</scope>
    <source>
        <strain evidence="12 13">D20</strain>
    </source>
</reference>
<dbReference type="Proteomes" id="UP000241193">
    <property type="component" value="Unassembled WGS sequence"/>
</dbReference>
<comment type="function">
    <text evidence="1">Involved in a late step of protoheme IX synthesis.</text>
</comment>
<evidence type="ECO:0000256" key="8">
    <source>
        <dbReference type="ARBA" id="ARBA00023136"/>
    </source>
</evidence>
<evidence type="ECO:0000256" key="6">
    <source>
        <dbReference type="ARBA" id="ARBA00022692"/>
    </source>
</evidence>
<dbReference type="OrthoDB" id="7053339at2"/>
<dbReference type="GO" id="GO:0042168">
    <property type="term" value="P:heme metabolic process"/>
    <property type="evidence" value="ECO:0007669"/>
    <property type="project" value="InterPro"/>
</dbReference>
<evidence type="ECO:0000256" key="10">
    <source>
        <dbReference type="SAM" id="Phobius"/>
    </source>
</evidence>
<protein>
    <submittedName>
        <fullName evidence="12">Heme biosynthesis protein HemY</fullName>
    </submittedName>
</protein>
<keyword evidence="8 10" id="KW-0472">Membrane</keyword>
<evidence type="ECO:0000256" key="5">
    <source>
        <dbReference type="ARBA" id="ARBA00022519"/>
    </source>
</evidence>
<keyword evidence="9" id="KW-0627">Porphyrin biosynthesis</keyword>
<comment type="caution">
    <text evidence="12">The sequence shown here is derived from an EMBL/GenBank/DDBJ whole genome shotgun (WGS) entry which is preliminary data.</text>
</comment>
<evidence type="ECO:0000256" key="2">
    <source>
        <dbReference type="ARBA" id="ARBA00004429"/>
    </source>
</evidence>
<comment type="pathway">
    <text evidence="3">Porphyrin-containing compound metabolism; protoheme biosynthesis.</text>
</comment>
<evidence type="ECO:0000313" key="12">
    <source>
        <dbReference type="EMBL" id="PTD97201.1"/>
    </source>
</evidence>
<dbReference type="GO" id="GO:0005886">
    <property type="term" value="C:plasma membrane"/>
    <property type="evidence" value="ECO:0007669"/>
    <property type="project" value="UniProtKB-SubCell"/>
</dbReference>
<evidence type="ECO:0000256" key="9">
    <source>
        <dbReference type="ARBA" id="ARBA00023244"/>
    </source>
</evidence>
<evidence type="ECO:0000256" key="4">
    <source>
        <dbReference type="ARBA" id="ARBA00022475"/>
    </source>
</evidence>
<evidence type="ECO:0000259" key="11">
    <source>
        <dbReference type="Pfam" id="PF07219"/>
    </source>
</evidence>
<feature type="domain" description="HemY N-terminal" evidence="11">
    <location>
        <begin position="26"/>
        <end position="130"/>
    </location>
</feature>
<keyword evidence="5" id="KW-0997">Cell inner membrane</keyword>
<dbReference type="NCBIfam" id="TIGR00540">
    <property type="entry name" value="TPR_hemY_coli"/>
    <property type="match status" value="1"/>
</dbReference>
<keyword evidence="13" id="KW-1185">Reference proteome</keyword>
<comment type="subcellular location">
    <subcellularLocation>
        <location evidence="2">Cell inner membrane</location>
        <topology evidence="2">Multi-pass membrane protein</topology>
    </subcellularLocation>
</comment>
<gene>
    <name evidence="12" type="ORF">C8261_04050</name>
</gene>
<name>A0A2T4IHG7_9RHOO</name>
<proteinExistence type="predicted"/>
<evidence type="ECO:0000256" key="1">
    <source>
        <dbReference type="ARBA" id="ARBA00002962"/>
    </source>
</evidence>
<dbReference type="UniPathway" id="UPA00252"/>
<accession>A0A2T4IHG7</accession>
<dbReference type="AlphaFoldDB" id="A0A2T4IHG7"/>
<reference evidence="12 13" key="1">
    <citation type="submission" date="2018-03" db="EMBL/GenBank/DDBJ databases">
        <authorList>
            <person name="Keele B.F."/>
        </authorList>
    </citation>
    <scope>NUCLEOTIDE SEQUENCE [LARGE SCALE GENOMIC DNA]</scope>
    <source>
        <strain evidence="12 13">D20</strain>
    </source>
</reference>
<dbReference type="Pfam" id="PF07219">
    <property type="entry name" value="HemY_N"/>
    <property type="match status" value="1"/>
</dbReference>
<dbReference type="EMBL" id="PZKC01000003">
    <property type="protein sequence ID" value="PTD97201.1"/>
    <property type="molecule type" value="Genomic_DNA"/>
</dbReference>
<evidence type="ECO:0000256" key="3">
    <source>
        <dbReference type="ARBA" id="ARBA00004744"/>
    </source>
</evidence>
<dbReference type="Gene3D" id="1.25.40.10">
    <property type="entry name" value="Tetratricopeptide repeat domain"/>
    <property type="match status" value="1"/>
</dbReference>
<dbReference type="SUPFAM" id="SSF48452">
    <property type="entry name" value="TPR-like"/>
    <property type="match status" value="1"/>
</dbReference>
<dbReference type="InterPro" id="IPR011990">
    <property type="entry name" value="TPR-like_helical_dom_sf"/>
</dbReference>